<comment type="caution">
    <text evidence="1">The sequence shown here is derived from an EMBL/GenBank/DDBJ whole genome shotgun (WGS) entry which is preliminary data.</text>
</comment>
<sequence>MAPMVTARKTGASSKKREVISLDDSDESDEVQAVPNVLDDRKPTSSRPSMTAPTGSKRKKVIESDDEEDFKPVVKKASKPSTTAKKAPAAKPAATKKKPAPPVDLDGEDDEDEYQEEEEEEEVKPKARKAPVATAARKSTATSGSTAKKAEVKEEKKPAADKPKCDYAAAAARKAAGPAAPGSKEIPDGEPNCLAGLTIVFTGELESLSREEAQDLAKRFGARVTGAPSKVTSYVVLGTGAGPKKLETIEKHKIKTLTKDGFLQLIASRSGGEMDEKTKAKQEKEKEAMRKAALDMEKKEREQEAQEKRKVKVLGKTGTAVKAAPPASSQLWTTKYAPSNLKEICGNKANVERLGTWLESWPKMYKDGFKKPGKDGMGIYRAILISGPPGIGKTTAAHLVAKLQGYDVVEMNASDTRSKKLIQNGINIDNASLDGWFSGAGVKSTPADGLRITQRTCLIMDEVDGMSSGDRGGVGALNQLIRQTRVCVIDVRWEVLNLTASLPIQIPIVLIANDASTQKMKPLQTTCFPLKFKREKLKVDGNALDNLVASTQADIRQILNLLSTWKLSREDMSFNEAKELGKDSQKFTVQTPFSILPQLLGPYAFSATNRSTLNDRMDLYYQDFSFVPLFMQENYIRQVPARAPGADPEAKLKALDLMSKAADSISDGDLLDRLIHRYLGQNSKRTKMARQLGDVQIKMRLKVTGSRDEIRQDYMPLLSSKVVLPLTSKKGSADELVDQIMPYLDEYYLNKEDWDVLVDLGVGDMDGEAMLKKIPTQTKSTFTRIYNKTDHPVAFHKADMFSTSKKMVADKGPAPDIEDVVEDDVDIPDEEPVVNDDEANDLKNDKLIKVGGAKKGKAKAAAKPKAAAAKPKAPAKKAKS</sequence>
<dbReference type="Proteomes" id="UP001230649">
    <property type="component" value="Unassembled WGS sequence"/>
</dbReference>
<evidence type="ECO:0000313" key="2">
    <source>
        <dbReference type="Proteomes" id="UP001230649"/>
    </source>
</evidence>
<proteinExistence type="predicted"/>
<keyword evidence="2" id="KW-1185">Reference proteome</keyword>
<evidence type="ECO:0000313" key="1">
    <source>
        <dbReference type="EMBL" id="KAJ9111852.1"/>
    </source>
</evidence>
<dbReference type="EMBL" id="JASBWS010000017">
    <property type="protein sequence ID" value="KAJ9111852.1"/>
    <property type="molecule type" value="Genomic_DNA"/>
</dbReference>
<reference evidence="1" key="1">
    <citation type="submission" date="2023-04" db="EMBL/GenBank/DDBJ databases">
        <title>Draft Genome sequencing of Naganishia species isolated from polar environments using Oxford Nanopore Technology.</title>
        <authorList>
            <person name="Leo P."/>
            <person name="Venkateswaran K."/>
        </authorList>
    </citation>
    <scope>NUCLEOTIDE SEQUENCE</scope>
    <source>
        <strain evidence="1">MNA-CCFEE 5262</strain>
    </source>
</reference>
<name>A0ACC2WL99_9TREE</name>
<gene>
    <name evidence="1" type="ORF">QFC20_002439</name>
</gene>
<protein>
    <submittedName>
        <fullName evidence="1">Uncharacterized protein</fullName>
    </submittedName>
</protein>
<accession>A0ACC2WL99</accession>
<organism evidence="1 2">
    <name type="scientific">Naganishia adeliensis</name>
    <dbReference type="NCBI Taxonomy" id="92952"/>
    <lineage>
        <taxon>Eukaryota</taxon>
        <taxon>Fungi</taxon>
        <taxon>Dikarya</taxon>
        <taxon>Basidiomycota</taxon>
        <taxon>Agaricomycotina</taxon>
        <taxon>Tremellomycetes</taxon>
        <taxon>Filobasidiales</taxon>
        <taxon>Filobasidiaceae</taxon>
        <taxon>Naganishia</taxon>
    </lineage>
</organism>